<feature type="region of interest" description="Disordered" evidence="1">
    <location>
        <begin position="46"/>
        <end position="67"/>
    </location>
</feature>
<evidence type="ECO:0000256" key="1">
    <source>
        <dbReference type="SAM" id="MobiDB-lite"/>
    </source>
</evidence>
<name>A6HZ04_RAT</name>
<proteinExistence type="predicted"/>
<feature type="compositionally biased region" description="Polar residues" evidence="1">
    <location>
        <begin position="7"/>
        <end position="25"/>
    </location>
</feature>
<dbReference type="EMBL" id="CH473953">
    <property type="protein sequence ID" value="EDM12436.1"/>
    <property type="molecule type" value="Genomic_DNA"/>
</dbReference>
<dbReference type="Proteomes" id="UP000234681">
    <property type="component" value="Chromosome 1"/>
</dbReference>
<feature type="region of interest" description="Disordered" evidence="1">
    <location>
        <begin position="1"/>
        <end position="25"/>
    </location>
</feature>
<evidence type="ECO:0000313" key="2">
    <source>
        <dbReference type="EMBL" id="EDM12436.1"/>
    </source>
</evidence>
<gene>
    <name evidence="2" type="primary">Bbs1_predicted</name>
    <name evidence="2" type="ORF">rCG_48037</name>
</gene>
<dbReference type="AlphaFoldDB" id="A6HZ04"/>
<sequence>MKPVRSSDFQCHQTTSPQQQCSETSAPCSCQTVPCSPPRQVGLSNKTWSVQSGPPPSEPTQLLSLSS</sequence>
<reference evidence="3" key="1">
    <citation type="submission" date="2005-09" db="EMBL/GenBank/DDBJ databases">
        <authorList>
            <person name="Mural R.J."/>
            <person name="Li P.W."/>
            <person name="Adams M.D."/>
            <person name="Amanatides P.G."/>
            <person name="Baden-Tillson H."/>
            <person name="Barnstead M."/>
            <person name="Chin S.H."/>
            <person name="Dew I."/>
            <person name="Evans C.A."/>
            <person name="Ferriera S."/>
            <person name="Flanigan M."/>
            <person name="Fosler C."/>
            <person name="Glodek A."/>
            <person name="Gu Z."/>
            <person name="Holt R.A."/>
            <person name="Jennings D."/>
            <person name="Kraft C.L."/>
            <person name="Lu F."/>
            <person name="Nguyen T."/>
            <person name="Nusskern D.R."/>
            <person name="Pfannkoch C.M."/>
            <person name="Sitter C."/>
            <person name="Sutton G.G."/>
            <person name="Venter J.C."/>
            <person name="Wang Z."/>
            <person name="Woodage T."/>
            <person name="Zheng X.H."/>
            <person name="Zhong F."/>
        </authorList>
    </citation>
    <scope>NUCLEOTIDE SEQUENCE [LARGE SCALE GENOMIC DNA]</scope>
    <source>
        <strain>BN</strain>
        <strain evidence="3">Sprague-Dawley</strain>
    </source>
</reference>
<accession>A6HZ04</accession>
<evidence type="ECO:0000313" key="3">
    <source>
        <dbReference type="Proteomes" id="UP000234681"/>
    </source>
</evidence>
<organism evidence="2 3">
    <name type="scientific">Rattus norvegicus</name>
    <name type="common">Rat</name>
    <dbReference type="NCBI Taxonomy" id="10116"/>
    <lineage>
        <taxon>Eukaryota</taxon>
        <taxon>Metazoa</taxon>
        <taxon>Chordata</taxon>
        <taxon>Craniata</taxon>
        <taxon>Vertebrata</taxon>
        <taxon>Euteleostomi</taxon>
        <taxon>Mammalia</taxon>
        <taxon>Eutheria</taxon>
        <taxon>Euarchontoglires</taxon>
        <taxon>Glires</taxon>
        <taxon>Rodentia</taxon>
        <taxon>Myomorpha</taxon>
        <taxon>Muroidea</taxon>
        <taxon>Muridae</taxon>
        <taxon>Murinae</taxon>
        <taxon>Rattus</taxon>
    </lineage>
</organism>
<protein>
    <submittedName>
        <fullName evidence="2">Bardet-Biedl syndrome 1 homolog (Human) (Predicted), isoform CRA_b</fullName>
    </submittedName>
</protein>